<evidence type="ECO:0000313" key="2">
    <source>
        <dbReference type="Proteomes" id="UP000823773"/>
    </source>
</evidence>
<dbReference type="Proteomes" id="UP000823773">
    <property type="component" value="Unassembled WGS sequence"/>
</dbReference>
<accession>A0ACC5SW84</accession>
<gene>
    <name evidence="1" type="ORF">J2Z19_002366</name>
</gene>
<organism evidence="1 2">
    <name type="scientific">Ensifer adhaerens</name>
    <name type="common">Sinorhizobium morelense</name>
    <dbReference type="NCBI Taxonomy" id="106592"/>
    <lineage>
        <taxon>Bacteria</taxon>
        <taxon>Pseudomonadati</taxon>
        <taxon>Pseudomonadota</taxon>
        <taxon>Alphaproteobacteria</taxon>
        <taxon>Hyphomicrobiales</taxon>
        <taxon>Rhizobiaceae</taxon>
        <taxon>Sinorhizobium/Ensifer group</taxon>
        <taxon>Ensifer</taxon>
    </lineage>
</organism>
<reference evidence="1" key="1">
    <citation type="submission" date="2021-03" db="EMBL/GenBank/DDBJ databases">
        <title>Genomic Encyclopedia of Type Strains, Phase IV (KMG-IV): sequencing the most valuable type-strain genomes for metagenomic binning, comparative biology and taxonomic classification.</title>
        <authorList>
            <person name="Goeker M."/>
        </authorList>
    </citation>
    <scope>NUCLEOTIDE SEQUENCE</scope>
    <source>
        <strain evidence="1">DSM 18131</strain>
    </source>
</reference>
<protein>
    <submittedName>
        <fullName evidence="1">Uncharacterized protein</fullName>
    </submittedName>
</protein>
<name>A0ACC5SW84_ENSAD</name>
<proteinExistence type="predicted"/>
<dbReference type="EMBL" id="JAGGJR010000003">
    <property type="protein sequence ID" value="MBP1872654.1"/>
    <property type="molecule type" value="Genomic_DNA"/>
</dbReference>
<evidence type="ECO:0000313" key="1">
    <source>
        <dbReference type="EMBL" id="MBP1872654.1"/>
    </source>
</evidence>
<comment type="caution">
    <text evidence="1">The sequence shown here is derived from an EMBL/GenBank/DDBJ whole genome shotgun (WGS) entry which is preliminary data.</text>
</comment>
<sequence>MAQAVGAILTLFSDALWTEPYGCHILNGTFYGSVSVMDRRICNVRLTPLIWFIAVMIAGLIAIHCFVMVCWTLKSCGPLTATVTSFGHLFDLNRELNIPSWASSVLIVLVGAACMLVGLAERQQGGSAWPWWGLGVVFAYMSLDEAAELHGLLATDKLALPGMTGAGFAWIVPGLVLAAVIALAYLRWVWRQPAEIRNLFFIAGTIYVTGALGFEALGGLLADPTYFNPAYLVASTIEETLEFLGMLIMLYAVLRRLDMSGLAFEFTTPRLRQPAGATPQIQPTDLDGATTR</sequence>
<keyword evidence="2" id="KW-1185">Reference proteome</keyword>